<evidence type="ECO:0000313" key="1">
    <source>
        <dbReference type="EMBL" id="SPP96493.1"/>
    </source>
</evidence>
<reference evidence="1 2" key="1">
    <citation type="submission" date="2018-03" db="EMBL/GenBank/DDBJ databases">
        <authorList>
            <person name="Gully D."/>
        </authorList>
    </citation>
    <scope>NUCLEOTIDE SEQUENCE [LARGE SCALE GENOMIC DNA]</scope>
    <source>
        <strain evidence="1">ORS3257</strain>
    </source>
</reference>
<sequence>METFGDRPPCATWIGVPSLAREEFLIEVEPSIIFVARADCGAARTLRQAKRSLRWQDIVIGLWSTGRIERARRPVVVKRVALA</sequence>
<evidence type="ECO:0000313" key="2">
    <source>
        <dbReference type="Proteomes" id="UP000246085"/>
    </source>
</evidence>
<name>A0A2U3Q4Z4_9BRAD</name>
<protein>
    <submittedName>
        <fullName evidence="1">Uncharacterized protein</fullName>
    </submittedName>
</protein>
<gene>
    <name evidence="1" type="ORF">BRAD3257_5551</name>
</gene>
<accession>A0A2U3Q4Z4</accession>
<proteinExistence type="predicted"/>
<dbReference type="EMBL" id="LS398110">
    <property type="protein sequence ID" value="SPP96493.1"/>
    <property type="molecule type" value="Genomic_DNA"/>
</dbReference>
<dbReference type="Proteomes" id="UP000246085">
    <property type="component" value="Chromosome BRAD3257"/>
</dbReference>
<organism evidence="1 2">
    <name type="scientific">Bradyrhizobium vignae</name>
    <dbReference type="NCBI Taxonomy" id="1549949"/>
    <lineage>
        <taxon>Bacteria</taxon>
        <taxon>Pseudomonadati</taxon>
        <taxon>Pseudomonadota</taxon>
        <taxon>Alphaproteobacteria</taxon>
        <taxon>Hyphomicrobiales</taxon>
        <taxon>Nitrobacteraceae</taxon>
        <taxon>Bradyrhizobium</taxon>
    </lineage>
</organism>
<dbReference type="AlphaFoldDB" id="A0A2U3Q4Z4"/>
<dbReference type="KEGG" id="bvz:BRAD3257_5551"/>